<proteinExistence type="predicted"/>
<sequence>MTSLDRDTAHQNREGVTPPPAEDGAPASPDGATYQAETHAALLEAFGGLRGFIETTVPGLCFILIYTINRDIHTAAIAALVLSALMGVARLLGRSTVKHAFSGVFGVAVGVAFAVFTGDAKDFYLPGMLYGLGLALAYLISAATGYPLLGIILGPIFKENLSWRTRNPGRKRAYVKASYAWGFIFLTKSAILFPLYFFADPTRFGWVTVALKIPPLLLAVYLTWIFLAKAPPPINVLAEMEAEEEAKAAATAPKADDAPGPAPERGRHRA</sequence>
<comment type="caution">
    <text evidence="3">The sequence shown here is derived from an EMBL/GenBank/DDBJ whole genome shotgun (WGS) entry which is preliminary data.</text>
</comment>
<evidence type="ECO:0000256" key="1">
    <source>
        <dbReference type="SAM" id="MobiDB-lite"/>
    </source>
</evidence>
<feature type="region of interest" description="Disordered" evidence="1">
    <location>
        <begin position="1"/>
        <end position="31"/>
    </location>
</feature>
<feature type="transmembrane region" description="Helical" evidence="2">
    <location>
        <begin position="74"/>
        <end position="93"/>
    </location>
</feature>
<evidence type="ECO:0000256" key="2">
    <source>
        <dbReference type="SAM" id="Phobius"/>
    </source>
</evidence>
<dbReference type="EMBL" id="JAVREQ010000003">
    <property type="protein sequence ID" value="MDT0378357.1"/>
    <property type="molecule type" value="Genomic_DNA"/>
</dbReference>
<name>A0ABU2NMZ5_9ACTN</name>
<keyword evidence="2" id="KW-1133">Transmembrane helix</keyword>
<feature type="compositionally biased region" description="Basic and acidic residues" evidence="1">
    <location>
        <begin position="1"/>
        <end position="13"/>
    </location>
</feature>
<evidence type="ECO:0000313" key="4">
    <source>
        <dbReference type="Proteomes" id="UP001183414"/>
    </source>
</evidence>
<gene>
    <name evidence="3" type="ORF">RM572_06125</name>
</gene>
<evidence type="ECO:0000313" key="3">
    <source>
        <dbReference type="EMBL" id="MDT0378357.1"/>
    </source>
</evidence>
<feature type="region of interest" description="Disordered" evidence="1">
    <location>
        <begin position="247"/>
        <end position="270"/>
    </location>
</feature>
<reference evidence="4" key="1">
    <citation type="submission" date="2023-07" db="EMBL/GenBank/DDBJ databases">
        <title>30 novel species of actinomycetes from the DSMZ collection.</title>
        <authorList>
            <person name="Nouioui I."/>
        </authorList>
    </citation>
    <scope>NUCLEOTIDE SEQUENCE [LARGE SCALE GENOMIC DNA]</scope>
    <source>
        <strain evidence="4">DSM 42041</strain>
    </source>
</reference>
<dbReference type="RefSeq" id="WP_311672254.1">
    <property type="nucleotide sequence ID" value="NZ_JAVREQ010000003.1"/>
</dbReference>
<dbReference type="Pfam" id="PF11361">
    <property type="entry name" value="DUF3159"/>
    <property type="match status" value="1"/>
</dbReference>
<dbReference type="Proteomes" id="UP001183414">
    <property type="component" value="Unassembled WGS sequence"/>
</dbReference>
<keyword evidence="2" id="KW-0472">Membrane</keyword>
<keyword evidence="2" id="KW-0812">Transmembrane</keyword>
<dbReference type="InterPro" id="IPR016566">
    <property type="entry name" value="UCP010219"/>
</dbReference>
<accession>A0ABU2NMZ5</accession>
<feature type="transmembrane region" description="Helical" evidence="2">
    <location>
        <begin position="100"/>
        <end position="117"/>
    </location>
</feature>
<feature type="transmembrane region" description="Helical" evidence="2">
    <location>
        <begin position="204"/>
        <end position="227"/>
    </location>
</feature>
<protein>
    <submittedName>
        <fullName evidence="3">DUF3159 domain-containing protein</fullName>
    </submittedName>
</protein>
<keyword evidence="4" id="KW-1185">Reference proteome</keyword>
<feature type="transmembrane region" description="Helical" evidence="2">
    <location>
        <begin position="129"/>
        <end position="157"/>
    </location>
</feature>
<organism evidence="3 4">
    <name type="scientific">Streptomyces hazeniae</name>
    <dbReference type="NCBI Taxonomy" id="3075538"/>
    <lineage>
        <taxon>Bacteria</taxon>
        <taxon>Bacillati</taxon>
        <taxon>Actinomycetota</taxon>
        <taxon>Actinomycetes</taxon>
        <taxon>Kitasatosporales</taxon>
        <taxon>Streptomycetaceae</taxon>
        <taxon>Streptomyces</taxon>
    </lineage>
</organism>
<feature type="transmembrane region" description="Helical" evidence="2">
    <location>
        <begin position="51"/>
        <end position="68"/>
    </location>
</feature>
<feature type="transmembrane region" description="Helical" evidence="2">
    <location>
        <begin position="178"/>
        <end position="198"/>
    </location>
</feature>